<protein>
    <submittedName>
        <fullName evidence="2">Uncharacterized protein</fullName>
    </submittedName>
</protein>
<organism evidence="2 3">
    <name type="scientific">Gryllotalpicola kribbensis</name>
    <dbReference type="NCBI Taxonomy" id="993084"/>
    <lineage>
        <taxon>Bacteria</taxon>
        <taxon>Bacillati</taxon>
        <taxon>Actinomycetota</taxon>
        <taxon>Actinomycetes</taxon>
        <taxon>Micrococcales</taxon>
        <taxon>Microbacteriaceae</taxon>
        <taxon>Gryllotalpicola</taxon>
    </lineage>
</organism>
<keyword evidence="1" id="KW-0812">Transmembrane</keyword>
<reference evidence="3" key="1">
    <citation type="journal article" date="2019" name="Int. J. Syst. Evol. Microbiol.">
        <title>The Global Catalogue of Microorganisms (GCM) 10K type strain sequencing project: providing services to taxonomists for standard genome sequencing and annotation.</title>
        <authorList>
            <consortium name="The Broad Institute Genomics Platform"/>
            <consortium name="The Broad Institute Genome Sequencing Center for Infectious Disease"/>
            <person name="Wu L."/>
            <person name="Ma J."/>
        </authorList>
    </citation>
    <scope>NUCLEOTIDE SEQUENCE [LARGE SCALE GENOMIC DNA]</scope>
    <source>
        <strain evidence="3">JCM 17593</strain>
    </source>
</reference>
<keyword evidence="1" id="KW-1133">Transmembrane helix</keyword>
<evidence type="ECO:0000256" key="1">
    <source>
        <dbReference type="SAM" id="Phobius"/>
    </source>
</evidence>
<accession>A0ABP8AU32</accession>
<name>A0ABP8AU32_9MICO</name>
<comment type="caution">
    <text evidence="2">The sequence shown here is derived from an EMBL/GenBank/DDBJ whole genome shotgun (WGS) entry which is preliminary data.</text>
</comment>
<dbReference type="Proteomes" id="UP001500213">
    <property type="component" value="Unassembled WGS sequence"/>
</dbReference>
<keyword evidence="3" id="KW-1185">Reference proteome</keyword>
<evidence type="ECO:0000313" key="2">
    <source>
        <dbReference type="EMBL" id="GAA4190554.1"/>
    </source>
</evidence>
<evidence type="ECO:0000313" key="3">
    <source>
        <dbReference type="Proteomes" id="UP001500213"/>
    </source>
</evidence>
<keyword evidence="1" id="KW-0472">Membrane</keyword>
<feature type="transmembrane region" description="Helical" evidence="1">
    <location>
        <begin position="63"/>
        <end position="83"/>
    </location>
</feature>
<dbReference type="EMBL" id="BAABBX010000015">
    <property type="protein sequence ID" value="GAA4190554.1"/>
    <property type="molecule type" value="Genomic_DNA"/>
</dbReference>
<sequence length="100" mass="10112">MRRVGALIAATGLLFTGVLMGGPAIAAAAAAEPEPIAVVQEVVPVMEDALIPIAEPTETTRPLALSVFVVSALTVGAGGIVTARLMAARKPQPAVVESRK</sequence>
<gene>
    <name evidence="2" type="ORF">GCM10022288_20060</name>
</gene>
<proteinExistence type="predicted"/>